<evidence type="ECO:0000313" key="1">
    <source>
        <dbReference type="EMBL" id="KFD18348.1"/>
    </source>
</evidence>
<dbReference type="Proteomes" id="UP000028602">
    <property type="component" value="Unassembled WGS sequence"/>
</dbReference>
<accession>A0A085JD02</accession>
<dbReference type="RefSeq" id="WP_029989260.1">
    <property type="nucleotide sequence ID" value="NZ_ATMJ01000001.1"/>
</dbReference>
<dbReference type="Pfam" id="PF13957">
    <property type="entry name" value="YafO_toxin"/>
    <property type="match status" value="1"/>
</dbReference>
<dbReference type="InterPro" id="IPR020353">
    <property type="entry name" value="Toxin_YafO"/>
</dbReference>
<organism evidence="1 2">
    <name type="scientific">Tatumella ptyseos ATCC 33301</name>
    <dbReference type="NCBI Taxonomy" id="1005995"/>
    <lineage>
        <taxon>Bacteria</taxon>
        <taxon>Pseudomonadati</taxon>
        <taxon>Pseudomonadota</taxon>
        <taxon>Gammaproteobacteria</taxon>
        <taxon>Enterobacterales</taxon>
        <taxon>Erwiniaceae</taxon>
        <taxon>Tatumella</taxon>
    </lineage>
</organism>
<dbReference type="AlphaFoldDB" id="A0A085JD02"/>
<keyword evidence="2" id="KW-1185">Reference proteome</keyword>
<gene>
    <name evidence="1" type="ORF">GTPT_2538</name>
</gene>
<reference evidence="1 2" key="1">
    <citation type="submission" date="2014-05" db="EMBL/GenBank/DDBJ databases">
        <title>ATOL: Assembling a taxonomically balanced genome-scale reconstruction of the evolutionary history of the Enterobacteriaceae.</title>
        <authorList>
            <person name="Plunkett G.III."/>
            <person name="Neeno-Eckwall E.C."/>
            <person name="Glasner J.D."/>
            <person name="Perna N.T."/>
        </authorList>
    </citation>
    <scope>NUCLEOTIDE SEQUENCE [LARGE SCALE GENOMIC DNA]</scope>
    <source>
        <strain evidence="1 2">ATCC 33301</strain>
    </source>
</reference>
<sequence length="174" mass="20034">MGDEVFLRNVISDDGHRLVFDVSQTMSHRMGSAGGFTELYDGFIDYKMQSADLGNLPAPDMSVQMEYLTIVDFFGKDKPNHFPKPAAKNEQLHHVHVFDGHTDTELNSWLARAQSRRSCDTLLFYSYFQWNGIHHFYVLELAEDPEGHSFQKNEIKMAAIIRMAVEYRKRVITG</sequence>
<name>A0A085JD02_9GAMM</name>
<proteinExistence type="predicted"/>
<protein>
    <submittedName>
        <fullName evidence="1">Uncharacterized protein</fullName>
    </submittedName>
</protein>
<dbReference type="OrthoDB" id="6691366at2"/>
<evidence type="ECO:0000313" key="2">
    <source>
        <dbReference type="Proteomes" id="UP000028602"/>
    </source>
</evidence>
<comment type="caution">
    <text evidence="1">The sequence shown here is derived from an EMBL/GenBank/DDBJ whole genome shotgun (WGS) entry which is preliminary data.</text>
</comment>
<dbReference type="EMBL" id="JMPR01000038">
    <property type="protein sequence ID" value="KFD18348.1"/>
    <property type="molecule type" value="Genomic_DNA"/>
</dbReference>